<dbReference type="Gene3D" id="2.40.30.10">
    <property type="entry name" value="Translation factors"/>
    <property type="match status" value="1"/>
</dbReference>
<dbReference type="Proteomes" id="UP000476332">
    <property type="component" value="Unassembled WGS sequence"/>
</dbReference>
<reference evidence="3 4" key="1">
    <citation type="submission" date="2020-01" db="EMBL/GenBank/DDBJ databases">
        <title>Genomes of bacteria type strains.</title>
        <authorList>
            <person name="Chen J."/>
            <person name="Zhu S."/>
            <person name="Chen J."/>
        </authorList>
    </citation>
    <scope>NUCLEOTIDE SEQUENCE [LARGE SCALE GENOMIC DNA]</scope>
    <source>
        <strain evidence="3 4">KCTC 52919</strain>
    </source>
</reference>
<evidence type="ECO:0000256" key="1">
    <source>
        <dbReference type="ARBA" id="ARBA00035644"/>
    </source>
</evidence>
<dbReference type="PROSITE" id="PS51384">
    <property type="entry name" value="FAD_FR"/>
    <property type="match status" value="1"/>
</dbReference>
<dbReference type="AlphaFoldDB" id="A0A6L9MIV0"/>
<organism evidence="3 4">
    <name type="scientific">Aurantimonas aggregata</name>
    <dbReference type="NCBI Taxonomy" id="2047720"/>
    <lineage>
        <taxon>Bacteria</taxon>
        <taxon>Pseudomonadati</taxon>
        <taxon>Pseudomonadota</taxon>
        <taxon>Alphaproteobacteria</taxon>
        <taxon>Hyphomicrobiales</taxon>
        <taxon>Aurantimonadaceae</taxon>
        <taxon>Aurantimonas</taxon>
    </lineage>
</organism>
<feature type="domain" description="FAD-binding FR-type" evidence="2">
    <location>
        <begin position="102"/>
        <end position="226"/>
    </location>
</feature>
<dbReference type="InterPro" id="IPR013113">
    <property type="entry name" value="SIP_FAD-bd"/>
</dbReference>
<dbReference type="InterPro" id="IPR014543">
    <property type="entry name" value="UCP028291"/>
</dbReference>
<dbReference type="Pfam" id="PF09981">
    <property type="entry name" value="DUF2218"/>
    <property type="match status" value="1"/>
</dbReference>
<dbReference type="GO" id="GO:0016491">
    <property type="term" value="F:oxidoreductase activity"/>
    <property type="evidence" value="ECO:0007669"/>
    <property type="project" value="InterPro"/>
</dbReference>
<dbReference type="InterPro" id="IPR039261">
    <property type="entry name" value="FNR_nucleotide-bd"/>
</dbReference>
<evidence type="ECO:0000313" key="3">
    <source>
        <dbReference type="EMBL" id="NDV87631.1"/>
    </source>
</evidence>
<dbReference type="InterPro" id="IPR007037">
    <property type="entry name" value="SIP_rossman_dom"/>
</dbReference>
<proteinExistence type="inferred from homology"/>
<dbReference type="PANTHER" id="PTHR30157">
    <property type="entry name" value="FERRIC REDUCTASE, NADPH-DEPENDENT"/>
    <property type="match status" value="1"/>
</dbReference>
<dbReference type="CDD" id="cd06193">
    <property type="entry name" value="siderophore_interacting"/>
    <property type="match status" value="1"/>
</dbReference>
<keyword evidence="4" id="KW-1185">Reference proteome</keyword>
<dbReference type="InterPro" id="IPR039374">
    <property type="entry name" value="SIP_fam"/>
</dbReference>
<dbReference type="InterPro" id="IPR017927">
    <property type="entry name" value="FAD-bd_FR_type"/>
</dbReference>
<protein>
    <submittedName>
        <fullName evidence="3">DUF2218 domain-containing protein</fullName>
    </submittedName>
</protein>
<dbReference type="EMBL" id="JAAAMJ010000009">
    <property type="protein sequence ID" value="NDV87631.1"/>
    <property type="molecule type" value="Genomic_DNA"/>
</dbReference>
<sequence>MLTATCDLAAPEPEKLLGLFCDHYVEHGAVQRRGAAGRIVIPYGRFAILASPTGLSVRARADDETNLTYVKWGIVSHLQEFLGEAAPSVRWTGDGASEGTPAFWRELRVVSAGDVTPCMRRVVLAGNDLERFDAGGLHVRLFFPPVGRPLRGPVLAEDGCPIWPQGEDMLTPRVYTIRAIDPASGQLSIDILRHDGDATPGSSFAVNAAPGDVVGMAGPLGDAGVPPGERLFFFGDETAIPAIDRLLRRLPATVTARVVIEVGGPAEEQTLNSAAAFDVTWLHRGAGRRLADAAMELTADTLGADGFVWAGCEHADYVAIRRHCRAVLGLPRERYRVAAYWRKGVKGE</sequence>
<gene>
    <name evidence="3" type="ORF">GTW51_13065</name>
</gene>
<dbReference type="Pfam" id="PF08021">
    <property type="entry name" value="FAD_binding_9"/>
    <property type="match status" value="1"/>
</dbReference>
<dbReference type="InterPro" id="IPR017938">
    <property type="entry name" value="Riboflavin_synthase-like_b-brl"/>
</dbReference>
<dbReference type="Pfam" id="PF04954">
    <property type="entry name" value="SIP"/>
    <property type="match status" value="1"/>
</dbReference>
<dbReference type="Gene3D" id="3.30.310.50">
    <property type="entry name" value="Alpha-D-phosphohexomutase, C-terminal domain"/>
    <property type="match status" value="1"/>
</dbReference>
<comment type="similarity">
    <text evidence="1">Belongs to the SIP oxidoreductase family.</text>
</comment>
<dbReference type="PANTHER" id="PTHR30157:SF0">
    <property type="entry name" value="NADPH-DEPENDENT FERRIC-CHELATE REDUCTASE"/>
    <property type="match status" value="1"/>
</dbReference>
<evidence type="ECO:0000313" key="4">
    <source>
        <dbReference type="Proteomes" id="UP000476332"/>
    </source>
</evidence>
<dbReference type="SUPFAM" id="SSF63380">
    <property type="entry name" value="Riboflavin synthase domain-like"/>
    <property type="match status" value="1"/>
</dbReference>
<accession>A0A6L9MIV0</accession>
<evidence type="ECO:0000259" key="2">
    <source>
        <dbReference type="PROSITE" id="PS51384"/>
    </source>
</evidence>
<dbReference type="Gene3D" id="3.40.50.80">
    <property type="entry name" value="Nucleotide-binding domain of ferredoxin-NADP reductase (FNR) module"/>
    <property type="match status" value="1"/>
</dbReference>
<dbReference type="RefSeq" id="WP_163044378.1">
    <property type="nucleotide sequence ID" value="NZ_JAAAMJ010000009.1"/>
</dbReference>
<comment type="caution">
    <text evidence="3">The sequence shown here is derived from an EMBL/GenBank/DDBJ whole genome shotgun (WGS) entry which is preliminary data.</text>
</comment>
<name>A0A6L9MIV0_9HYPH</name>